<reference evidence="1" key="1">
    <citation type="submission" date="2022-10" db="EMBL/GenBank/DDBJ databases">
        <title>The complete genomes of actinobacterial strains from the NBC collection.</title>
        <authorList>
            <person name="Joergensen T.S."/>
            <person name="Alvarez Arevalo M."/>
            <person name="Sterndorff E.B."/>
            <person name="Faurdal D."/>
            <person name="Vuksanovic O."/>
            <person name="Mourched A.-S."/>
            <person name="Charusanti P."/>
            <person name="Shaw S."/>
            <person name="Blin K."/>
            <person name="Weber T."/>
        </authorList>
    </citation>
    <scope>NUCLEOTIDE SEQUENCE</scope>
    <source>
        <strain evidence="1">NBC_00189</strain>
    </source>
</reference>
<evidence type="ECO:0000313" key="2">
    <source>
        <dbReference type="Proteomes" id="UP001432166"/>
    </source>
</evidence>
<protein>
    <submittedName>
        <fullName evidence="1">Uncharacterized protein</fullName>
    </submittedName>
</protein>
<organism evidence="1 2">
    <name type="scientific">Streptomyces tauricus</name>
    <dbReference type="NCBI Taxonomy" id="68274"/>
    <lineage>
        <taxon>Bacteria</taxon>
        <taxon>Bacillati</taxon>
        <taxon>Actinomycetota</taxon>
        <taxon>Actinomycetes</taxon>
        <taxon>Kitasatosporales</taxon>
        <taxon>Streptomycetaceae</taxon>
        <taxon>Streptomyces</taxon>
        <taxon>Streptomyces aurantiacus group</taxon>
    </lineage>
</organism>
<dbReference type="Proteomes" id="UP001432166">
    <property type="component" value="Chromosome"/>
</dbReference>
<evidence type="ECO:0000313" key="1">
    <source>
        <dbReference type="EMBL" id="WTP46939.1"/>
    </source>
</evidence>
<keyword evidence="2" id="KW-1185">Reference proteome</keyword>
<dbReference type="EMBL" id="CP108133">
    <property type="protein sequence ID" value="WTP46939.1"/>
    <property type="molecule type" value="Genomic_DNA"/>
</dbReference>
<accession>A0ABZ1J5N4</accession>
<proteinExistence type="predicted"/>
<gene>
    <name evidence="1" type="ORF">OG288_00515</name>
</gene>
<name>A0ABZ1J5N4_9ACTN</name>
<sequence>MYDLADQLPCRAAVTASAHHECQSVRRLPGQDLERATADHRLLHIHLWAGSPPMCHSFGQEPTALVEGRMFVQNTQEWRMPRVQHPQCGPAP</sequence>